<feature type="compositionally biased region" description="Polar residues" evidence="1">
    <location>
        <begin position="222"/>
        <end position="246"/>
    </location>
</feature>
<gene>
    <name evidence="2" type="ORF">E3P99_02022</name>
</gene>
<keyword evidence="3" id="KW-1185">Reference proteome</keyword>
<evidence type="ECO:0000313" key="2">
    <source>
        <dbReference type="EMBL" id="TIA89575.1"/>
    </source>
</evidence>
<dbReference type="EMBL" id="SPNW01000026">
    <property type="protein sequence ID" value="TIA89575.1"/>
    <property type="molecule type" value="Genomic_DNA"/>
</dbReference>
<evidence type="ECO:0000313" key="3">
    <source>
        <dbReference type="Proteomes" id="UP000310189"/>
    </source>
</evidence>
<proteinExistence type="predicted"/>
<protein>
    <submittedName>
        <fullName evidence="2">Uncharacterized protein</fullName>
    </submittedName>
</protein>
<evidence type="ECO:0000256" key="1">
    <source>
        <dbReference type="SAM" id="MobiDB-lite"/>
    </source>
</evidence>
<dbReference type="Proteomes" id="UP000310189">
    <property type="component" value="Unassembled WGS sequence"/>
</dbReference>
<name>A0A4T0FP14_9BASI</name>
<feature type="compositionally biased region" description="Basic and acidic residues" evidence="1">
    <location>
        <begin position="167"/>
        <end position="188"/>
    </location>
</feature>
<accession>A0A4T0FP14</accession>
<dbReference type="AlphaFoldDB" id="A0A4T0FP14"/>
<reference evidence="2 3" key="1">
    <citation type="submission" date="2019-03" db="EMBL/GenBank/DDBJ databases">
        <title>Sequencing 23 genomes of Wallemia ichthyophaga.</title>
        <authorList>
            <person name="Gostincar C."/>
        </authorList>
    </citation>
    <scope>NUCLEOTIDE SEQUENCE [LARGE SCALE GENOMIC DNA]</scope>
    <source>
        <strain evidence="2 3">EXF-5753</strain>
    </source>
</reference>
<feature type="region of interest" description="Disordered" evidence="1">
    <location>
        <begin position="165"/>
        <end position="249"/>
    </location>
</feature>
<comment type="caution">
    <text evidence="2">The sequence shown here is derived from an EMBL/GenBank/DDBJ whole genome shotgun (WGS) entry which is preliminary data.</text>
</comment>
<dbReference type="OrthoDB" id="103819at2759"/>
<organism evidence="2 3">
    <name type="scientific">Wallemia hederae</name>
    <dbReference type="NCBI Taxonomy" id="1540922"/>
    <lineage>
        <taxon>Eukaryota</taxon>
        <taxon>Fungi</taxon>
        <taxon>Dikarya</taxon>
        <taxon>Basidiomycota</taxon>
        <taxon>Wallemiomycotina</taxon>
        <taxon>Wallemiomycetes</taxon>
        <taxon>Wallemiales</taxon>
        <taxon>Wallemiaceae</taxon>
        <taxon>Wallemia</taxon>
    </lineage>
</organism>
<sequence>MESALEQSLLYVEKLQSLSANKDVAAEPTDVAVYKASHNEVDKEDKEDKDWSMLVDDNNNTINDDDFDFFDESPKTATTQQTPITPFTPATPTVHYSFIDHSLDEYRLQPTNGIIPNGYQQLSFNRSIRLLNYSNDGKYAVEEGMHPTAGYPPLWYQNLSRPHLEKRRVDKEGKEDKDDKKGMKDSRRSFIKRRTPSPPSSDEELDDGPVVHSSDDEFEIEASQTLAPTPITLQSNGSRGSDMQLDSDTKGLSMETRLTLSQSRWTPLIFNSGSEYMSGGTSAKELIPPKLAVGYDDQVMHTAPIGIGYWEKAGFGAFGGRKDIAVVLSCAADADRRVVHECTKVLCDMYTLCNLGRTQVLDGDAFASEQVHDGHHVVKLQMTKTVEPSTHLLHANQAALANEVYLALDQANLNEVLKSRNNARALAFRIYEKILLPVQKHSSRSVSDDTNDITTNSITTTHNTTSMFEFPAFTIARNVIPREQISIGDDKASGFNNGRMLHIAYQRHEDDVLLTAVDEYAHFSDARVVSMRDQSLKQVVEGYIEVFRLQSSVNWSVRVVTSSEASPEDLQELSSTSLHCYTFDILHGQHSRARAEYGTEDGKPFCAFGIGGGRVIKIRNVALSSLDTAIMEPYIQSLHNLTHITKYKAHPAQKYHSPYHLHNLLSIFYSHW</sequence>